<dbReference type="PROSITE" id="PS00382">
    <property type="entry name" value="CLP_PROTEASE_HIS"/>
    <property type="match status" value="1"/>
</dbReference>
<dbReference type="InterPro" id="IPR023562">
    <property type="entry name" value="ClpP/TepA"/>
</dbReference>
<keyword evidence="5 7" id="KW-0720">Serine protease</keyword>
<dbReference type="GO" id="GO:0051117">
    <property type="term" value="F:ATPase binding"/>
    <property type="evidence" value="ECO:0007669"/>
    <property type="project" value="TreeGrafter"/>
</dbReference>
<name>A0A0A2C880_PROMR</name>
<proteinExistence type="inferred from homology"/>
<dbReference type="InterPro" id="IPR029045">
    <property type="entry name" value="ClpP/crotonase-like_dom_sf"/>
</dbReference>
<dbReference type="HAMAP" id="MF_00444">
    <property type="entry name" value="ClpP"/>
    <property type="match status" value="1"/>
</dbReference>
<dbReference type="CDD" id="cd07017">
    <property type="entry name" value="S14_ClpP_2"/>
    <property type="match status" value="1"/>
</dbReference>
<dbReference type="GO" id="GO:0006515">
    <property type="term" value="P:protein quality control for misfolded or incompletely synthesized proteins"/>
    <property type="evidence" value="ECO:0007669"/>
    <property type="project" value="TreeGrafter"/>
</dbReference>
<dbReference type="InterPro" id="IPR001907">
    <property type="entry name" value="ClpP"/>
</dbReference>
<accession>A0A0A2C880</accession>
<evidence type="ECO:0000256" key="10">
    <source>
        <dbReference type="RuleBase" id="RU000549"/>
    </source>
</evidence>
<keyword evidence="2 7" id="KW-0963">Cytoplasm</keyword>
<comment type="similarity">
    <text evidence="1 7 12">Belongs to the peptidase S14 family.</text>
</comment>
<comment type="catalytic activity">
    <reaction evidence="6 7 9">
        <text>Hydrolysis of proteins to small peptides in the presence of ATP and magnesium. alpha-casein is the usual test substrate. In the absence of ATP, only oligopeptides shorter than five residues are hydrolyzed (such as succinyl-Leu-Tyr-|-NHMec, and Leu-Tyr-Leu-|-Tyr-Trp, in which cleavage of the -Tyr-|-Leu- and -Tyr-|-Trp bonds also occurs).</text>
        <dbReference type="EC" id="3.4.21.92"/>
    </reaction>
</comment>
<dbReference type="AlphaFoldDB" id="A0A0A2C880"/>
<evidence type="ECO:0000256" key="3">
    <source>
        <dbReference type="ARBA" id="ARBA00022670"/>
    </source>
</evidence>
<comment type="subunit">
    <text evidence="7">Fourteen ClpP subunits assemble into 2 heptameric rings which stack back to back to give a disk-like structure with a central cavity, resembling the structure of eukaryotic proteasomes.</text>
</comment>
<sequence length="200" mass="22091">MPIGTPSVPYRLPGSQLERWVDIYTRLGAERILFLGQEVNDGIANSLVAQMLYLDSEDSSKPIYLYINSPGGSVTAGLAIYDTMKYVKSDLVTICVGLAASMGAFLLSAGTKGKRLALPHSRIMIHQPLGGTAQRQASDIEIEAREILRIKEMLNKSMAEMTGQTYEKIEKDTDRDYFLSAEEAKNYGLIDRVITHPSES</sequence>
<evidence type="ECO:0000256" key="11">
    <source>
        <dbReference type="RuleBase" id="RU000550"/>
    </source>
</evidence>
<evidence type="ECO:0000256" key="9">
    <source>
        <dbReference type="PROSITE-ProRule" id="PRU10086"/>
    </source>
</evidence>
<protein>
    <recommendedName>
        <fullName evidence="7 12">ATP-dependent Clp protease proteolytic subunit</fullName>
        <ecNumber evidence="7 10">3.4.21.92</ecNumber>
    </recommendedName>
    <alternativeName>
        <fullName evidence="7">Endopeptidase Clp</fullName>
    </alternativeName>
</protein>
<evidence type="ECO:0000256" key="7">
    <source>
        <dbReference type="HAMAP-Rule" id="MF_00444"/>
    </source>
</evidence>
<dbReference type="GO" id="GO:0009368">
    <property type="term" value="C:endopeptidase Clp complex"/>
    <property type="evidence" value="ECO:0007669"/>
    <property type="project" value="TreeGrafter"/>
</dbReference>
<comment type="function">
    <text evidence="7 11">Cleaves peptides in various proteins in a process that requires ATP hydrolysis. Has a chymotrypsin-like activity. Plays a major role in the degradation of misfolded proteins.</text>
</comment>
<dbReference type="FunFam" id="3.90.226.10:FF:000001">
    <property type="entry name" value="ATP-dependent Clp protease proteolytic subunit"/>
    <property type="match status" value="1"/>
</dbReference>
<dbReference type="InterPro" id="IPR018215">
    <property type="entry name" value="ClpP_Ser_AS"/>
</dbReference>
<reference evidence="14" key="1">
    <citation type="journal article" date="2014" name="Sci. Data">
        <title>Genomes of diverse isolates of the marine cyanobacterium Prochlorococcus.</title>
        <authorList>
            <person name="Biller S."/>
            <person name="Berube P."/>
            <person name="Thompson J."/>
            <person name="Kelly L."/>
            <person name="Roggensack S."/>
            <person name="Awad L."/>
            <person name="Roache-Johnson K."/>
            <person name="Ding H."/>
            <person name="Giovannoni S.J."/>
            <person name="Moore L.R."/>
            <person name="Chisholm S.W."/>
        </authorList>
    </citation>
    <scope>NUCLEOTIDE SEQUENCE [LARGE SCALE GENOMIC DNA]</scope>
    <source>
        <strain evidence="14">PAC1</strain>
    </source>
</reference>
<dbReference type="Pfam" id="PF00574">
    <property type="entry name" value="CLP_protease"/>
    <property type="match status" value="1"/>
</dbReference>
<keyword evidence="4 7" id="KW-0378">Hydrolase</keyword>
<dbReference type="GO" id="GO:0005737">
    <property type="term" value="C:cytoplasm"/>
    <property type="evidence" value="ECO:0007669"/>
    <property type="project" value="UniProtKB-SubCell"/>
</dbReference>
<organism evidence="13 14">
    <name type="scientific">Prochlorococcus marinus str. PAC1</name>
    <dbReference type="NCBI Taxonomy" id="59924"/>
    <lineage>
        <taxon>Bacteria</taxon>
        <taxon>Bacillati</taxon>
        <taxon>Cyanobacteriota</taxon>
        <taxon>Cyanophyceae</taxon>
        <taxon>Synechococcales</taxon>
        <taxon>Prochlorococcaceae</taxon>
        <taxon>Prochlorococcus</taxon>
    </lineage>
</organism>
<dbReference type="PROSITE" id="PS00381">
    <property type="entry name" value="CLP_PROTEASE_SER"/>
    <property type="match status" value="1"/>
</dbReference>
<evidence type="ECO:0000256" key="5">
    <source>
        <dbReference type="ARBA" id="ARBA00022825"/>
    </source>
</evidence>
<dbReference type="EC" id="3.4.21.92" evidence="7 10"/>
<evidence type="ECO:0000256" key="6">
    <source>
        <dbReference type="ARBA" id="ARBA00034021"/>
    </source>
</evidence>
<dbReference type="GO" id="GO:0004252">
    <property type="term" value="F:serine-type endopeptidase activity"/>
    <property type="evidence" value="ECO:0007669"/>
    <property type="project" value="UniProtKB-UniRule"/>
</dbReference>
<feature type="active site" description="Nucleophile" evidence="7">
    <location>
        <position position="101"/>
    </location>
</feature>
<dbReference type="RefSeq" id="WP_036905335.1">
    <property type="nucleotide sequence ID" value="NZ_CP138967.1"/>
</dbReference>
<dbReference type="GO" id="GO:0004176">
    <property type="term" value="F:ATP-dependent peptidase activity"/>
    <property type="evidence" value="ECO:0007669"/>
    <property type="project" value="InterPro"/>
</dbReference>
<comment type="subcellular location">
    <subcellularLocation>
        <location evidence="7">Cytoplasm</location>
    </subcellularLocation>
</comment>
<evidence type="ECO:0000256" key="1">
    <source>
        <dbReference type="ARBA" id="ARBA00007039"/>
    </source>
</evidence>
<dbReference type="PANTHER" id="PTHR10381:SF70">
    <property type="entry name" value="ATP-DEPENDENT CLP PROTEASE PROTEOLYTIC SUBUNIT"/>
    <property type="match status" value="1"/>
</dbReference>
<dbReference type="Gene3D" id="3.90.226.10">
    <property type="entry name" value="2-enoyl-CoA Hydratase, Chain A, domain 1"/>
    <property type="match status" value="1"/>
</dbReference>
<dbReference type="PRINTS" id="PR00127">
    <property type="entry name" value="CLPPROTEASEP"/>
</dbReference>
<evidence type="ECO:0000256" key="12">
    <source>
        <dbReference type="RuleBase" id="RU003567"/>
    </source>
</evidence>
<evidence type="ECO:0000256" key="8">
    <source>
        <dbReference type="PROSITE-ProRule" id="PRU10085"/>
    </source>
</evidence>
<dbReference type="Proteomes" id="UP000030392">
    <property type="component" value="Unassembled WGS sequence"/>
</dbReference>
<comment type="caution">
    <text evidence="13">The sequence shown here is derived from an EMBL/GenBank/DDBJ whole genome shotgun (WGS) entry which is preliminary data.</text>
</comment>
<dbReference type="NCBIfam" id="NF009205">
    <property type="entry name" value="PRK12553.1"/>
    <property type="match status" value="1"/>
</dbReference>
<evidence type="ECO:0000256" key="4">
    <source>
        <dbReference type="ARBA" id="ARBA00022801"/>
    </source>
</evidence>
<evidence type="ECO:0000313" key="14">
    <source>
        <dbReference type="Proteomes" id="UP000030392"/>
    </source>
</evidence>
<feature type="active site" evidence="8">
    <location>
        <position position="101"/>
    </location>
</feature>
<keyword evidence="3 7" id="KW-0645">Protease</keyword>
<dbReference type="EMBL" id="JNAX01000010">
    <property type="protein sequence ID" value="KGG20859.1"/>
    <property type="molecule type" value="Genomic_DNA"/>
</dbReference>
<evidence type="ECO:0000313" key="13">
    <source>
        <dbReference type="EMBL" id="KGG20859.1"/>
    </source>
</evidence>
<dbReference type="NCBIfam" id="NF001368">
    <property type="entry name" value="PRK00277.1"/>
    <property type="match status" value="1"/>
</dbReference>
<evidence type="ECO:0000256" key="2">
    <source>
        <dbReference type="ARBA" id="ARBA00022490"/>
    </source>
</evidence>
<dbReference type="InterPro" id="IPR033135">
    <property type="entry name" value="ClpP_His_AS"/>
</dbReference>
<dbReference type="MEROPS" id="S14.001"/>
<dbReference type="SUPFAM" id="SSF52096">
    <property type="entry name" value="ClpP/crotonase"/>
    <property type="match status" value="1"/>
</dbReference>
<gene>
    <name evidence="7" type="primary">clpP</name>
    <name evidence="13" type="ORF">EV03_0795</name>
</gene>
<dbReference type="PANTHER" id="PTHR10381">
    <property type="entry name" value="ATP-DEPENDENT CLP PROTEASE PROTEOLYTIC SUBUNIT"/>
    <property type="match status" value="1"/>
</dbReference>
<feature type="active site" evidence="7 9">
    <location>
        <position position="126"/>
    </location>
</feature>